<keyword evidence="4 5" id="KW-0472">Membrane</keyword>
<dbReference type="HOGENOM" id="CLU_828994_0_0_1"/>
<evidence type="ECO:0000256" key="2">
    <source>
        <dbReference type="ARBA" id="ARBA00022692"/>
    </source>
</evidence>
<protein>
    <recommendedName>
        <fullName evidence="9">Pali-domain-containing protein</fullName>
    </recommendedName>
</protein>
<dbReference type="GeneID" id="18870548"/>
<feature type="transmembrane region" description="Helical" evidence="5">
    <location>
        <begin position="137"/>
        <end position="164"/>
    </location>
</feature>
<dbReference type="Proteomes" id="UP000000709">
    <property type="component" value="Unassembled WGS sequence"/>
</dbReference>
<feature type="signal peptide" evidence="6">
    <location>
        <begin position="1"/>
        <end position="25"/>
    </location>
</feature>
<dbReference type="AlphaFoldDB" id="G3ATT5"/>
<dbReference type="FunCoup" id="G3ATT5">
    <property type="interactions" value="4"/>
</dbReference>
<dbReference type="Pfam" id="PF06687">
    <property type="entry name" value="SUR7"/>
    <property type="match status" value="1"/>
</dbReference>
<evidence type="ECO:0000256" key="5">
    <source>
        <dbReference type="SAM" id="Phobius"/>
    </source>
</evidence>
<dbReference type="GO" id="GO:0035838">
    <property type="term" value="C:growing cell tip"/>
    <property type="evidence" value="ECO:0007669"/>
    <property type="project" value="TreeGrafter"/>
</dbReference>
<dbReference type="PANTHER" id="PTHR28013">
    <property type="entry name" value="PROTEIN DCV1-RELATED"/>
    <property type="match status" value="1"/>
</dbReference>
<dbReference type="PANTHER" id="PTHR28013:SF3">
    <property type="entry name" value="PROTEIN DCV1-RELATED"/>
    <property type="match status" value="1"/>
</dbReference>
<dbReference type="eggNOG" id="ENOG502S1J0">
    <property type="taxonomic scope" value="Eukaryota"/>
</dbReference>
<evidence type="ECO:0008006" key="9">
    <source>
        <dbReference type="Google" id="ProtNLM"/>
    </source>
</evidence>
<proteinExistence type="predicted"/>
<dbReference type="OMA" id="DWPGWLM"/>
<evidence type="ECO:0000313" key="7">
    <source>
        <dbReference type="EMBL" id="EGW30311.1"/>
    </source>
</evidence>
<dbReference type="RefSeq" id="XP_007377282.1">
    <property type="nucleotide sequence ID" value="XM_007377220.1"/>
</dbReference>
<evidence type="ECO:0000256" key="1">
    <source>
        <dbReference type="ARBA" id="ARBA00004141"/>
    </source>
</evidence>
<evidence type="ECO:0000256" key="3">
    <source>
        <dbReference type="ARBA" id="ARBA00022989"/>
    </source>
</evidence>
<feature type="transmembrane region" description="Helical" evidence="5">
    <location>
        <begin position="99"/>
        <end position="125"/>
    </location>
</feature>
<keyword evidence="3 5" id="KW-1133">Transmembrane helix</keyword>
<keyword evidence="8" id="KW-1185">Reference proteome</keyword>
<evidence type="ECO:0000313" key="8">
    <source>
        <dbReference type="Proteomes" id="UP000000709"/>
    </source>
</evidence>
<dbReference type="KEGG" id="spaa:SPAPADRAFT_143440"/>
<accession>G3ATT5</accession>
<dbReference type="OrthoDB" id="2354757at2759"/>
<evidence type="ECO:0000256" key="4">
    <source>
        <dbReference type="ARBA" id="ARBA00023136"/>
    </source>
</evidence>
<dbReference type="STRING" id="619300.G3ATT5"/>
<feature type="chain" id="PRO_5003442624" description="Pali-domain-containing protein" evidence="6">
    <location>
        <begin position="26"/>
        <end position="268"/>
    </location>
</feature>
<dbReference type="GO" id="GO:0032153">
    <property type="term" value="C:cell division site"/>
    <property type="evidence" value="ECO:0007669"/>
    <property type="project" value="TreeGrafter"/>
</dbReference>
<evidence type="ECO:0000256" key="6">
    <source>
        <dbReference type="SAM" id="SignalP"/>
    </source>
</evidence>
<name>G3ATT5_SPAPN</name>
<sequence>MLKPLLILLCLSLICWIIQLLPVISVPITPTTTNIYLSKYQNFTYGVFGICQNNICSNPRIGYPSVNSTFYSLTGDVGESTSAGVVLPSSVTYTISKLLVVHVMAFSFTSMLIIIISGLIMLQVYRKRKNQARRSNAGINLMLISTLFSFLTNLLGFLVDLLLFTPNLSYLGWLQLIPIVSMVLITTMLCFIKRTIVSRRFFENDEQTYHANDDMRMMRKNVIDRFYNDNASDDGFYVVTDGFYTRNNHDIRQSHTSEEYSLDSLHTR</sequence>
<dbReference type="EMBL" id="GL996505">
    <property type="protein sequence ID" value="EGW30311.1"/>
    <property type="molecule type" value="Genomic_DNA"/>
</dbReference>
<gene>
    <name evidence="7" type="ORF">SPAPADRAFT_143440</name>
</gene>
<dbReference type="InterPro" id="IPR009571">
    <property type="entry name" value="SUR7/Rim9-like_fungi"/>
</dbReference>
<reference evidence="7 8" key="1">
    <citation type="journal article" date="2011" name="Proc. Natl. Acad. Sci. U.S.A.">
        <title>Comparative genomics of xylose-fermenting fungi for enhanced biofuel production.</title>
        <authorList>
            <person name="Wohlbach D.J."/>
            <person name="Kuo A."/>
            <person name="Sato T.K."/>
            <person name="Potts K.M."/>
            <person name="Salamov A.A."/>
            <person name="LaButti K.M."/>
            <person name="Sun H."/>
            <person name="Clum A."/>
            <person name="Pangilinan J.L."/>
            <person name="Lindquist E.A."/>
            <person name="Lucas S."/>
            <person name="Lapidus A."/>
            <person name="Jin M."/>
            <person name="Gunawan C."/>
            <person name="Balan V."/>
            <person name="Dale B.E."/>
            <person name="Jeffries T.W."/>
            <person name="Zinkel R."/>
            <person name="Barry K.W."/>
            <person name="Grigoriev I.V."/>
            <person name="Gasch A.P."/>
        </authorList>
    </citation>
    <scope>NUCLEOTIDE SEQUENCE [LARGE SCALE GENOMIC DNA]</scope>
    <source>
        <strain evidence="8">NRRL Y-27907 / 11-Y1</strain>
    </source>
</reference>
<feature type="transmembrane region" description="Helical" evidence="5">
    <location>
        <begin position="170"/>
        <end position="192"/>
    </location>
</feature>
<organism evidence="8">
    <name type="scientific">Spathaspora passalidarum (strain NRRL Y-27907 / 11-Y1)</name>
    <dbReference type="NCBI Taxonomy" id="619300"/>
    <lineage>
        <taxon>Eukaryota</taxon>
        <taxon>Fungi</taxon>
        <taxon>Dikarya</taxon>
        <taxon>Ascomycota</taxon>
        <taxon>Saccharomycotina</taxon>
        <taxon>Pichiomycetes</taxon>
        <taxon>Debaryomycetaceae</taxon>
        <taxon>Spathaspora</taxon>
    </lineage>
</organism>
<comment type="subcellular location">
    <subcellularLocation>
        <location evidence="1">Membrane</location>
        <topology evidence="1">Multi-pass membrane protein</topology>
    </subcellularLocation>
</comment>
<dbReference type="InterPro" id="IPR051380">
    <property type="entry name" value="pH-response_reg_palI/RIM9"/>
</dbReference>
<keyword evidence="6" id="KW-0732">Signal</keyword>
<dbReference type="InParanoid" id="G3ATT5"/>
<keyword evidence="2 5" id="KW-0812">Transmembrane</keyword>
<dbReference type="GO" id="GO:0005886">
    <property type="term" value="C:plasma membrane"/>
    <property type="evidence" value="ECO:0007669"/>
    <property type="project" value="InterPro"/>
</dbReference>